<dbReference type="STRING" id="13706.A0A1X2HU38"/>
<dbReference type="InParanoid" id="A0A1X2HU38"/>
<sequence length="514" mass="59772">MALVKDDWAAMPKTNDWRTSTMFRKKTKSIEAEVDVLWQDNASASSTYQLFNYLTQPSRQPVLHRYFDRFDLQDMRLDTAFRKVTRKLFFGSARPIEFDRVLEAFARRYWKCNLHEIYGSVAVVYVVIYSLLLLNTKLYIKPEQKRNESHNTIVAEHCQETMKAVCARESTARTTILASGGVDKWLTKMRICLEALSLSVRQKDLFSDSVSVPNDIAPQTYYKAADRSLQRRLSSSSAWTWTSLRRKDVQREKKGPYKEGPLACKCVVNATAHSETVVWKPCWVILDRGSLFIYIHKQQDQQPQDIFYYQQELIDSTVNHQHHNSNYHQCQQKRPYLNTELHLAHALACPTVDEDEERPFVFRLLLANGRSYMFDCGSEEQVLAWVNQSNYWAARESKIPSVKATSIQSIAKPWSPPPPPAGTSLLDPARQRQAIKRHLAQLCFEYDRHLAEHDAIEELPVEEHKQAYASWSDKRQYYAFQVKRYTYYEDAMERSFMSSSASDVSSDRASSYQQ</sequence>
<evidence type="ECO:0000313" key="3">
    <source>
        <dbReference type="EMBL" id="ORZ03100.1"/>
    </source>
</evidence>
<name>A0A1X2HU38_SYNRA</name>
<dbReference type="InterPro" id="IPR035999">
    <property type="entry name" value="Sec7_dom_sf"/>
</dbReference>
<keyword evidence="4" id="KW-1185">Reference proteome</keyword>
<reference evidence="3 4" key="1">
    <citation type="submission" date="2016-07" db="EMBL/GenBank/DDBJ databases">
        <title>Pervasive Adenine N6-methylation of Active Genes in Fungi.</title>
        <authorList>
            <consortium name="DOE Joint Genome Institute"/>
            <person name="Mondo S.J."/>
            <person name="Dannebaum R.O."/>
            <person name="Kuo R.C."/>
            <person name="Labutti K."/>
            <person name="Haridas S."/>
            <person name="Kuo A."/>
            <person name="Salamov A."/>
            <person name="Ahrendt S.R."/>
            <person name="Lipzen A."/>
            <person name="Sullivan W."/>
            <person name="Andreopoulos W.B."/>
            <person name="Clum A."/>
            <person name="Lindquist E."/>
            <person name="Daum C."/>
            <person name="Ramamoorthy G.K."/>
            <person name="Gryganskyi A."/>
            <person name="Culley D."/>
            <person name="Magnuson J.K."/>
            <person name="James T.Y."/>
            <person name="O'Malley M.A."/>
            <person name="Stajich J.E."/>
            <person name="Spatafora J.W."/>
            <person name="Visel A."/>
            <person name="Grigoriev I.V."/>
        </authorList>
    </citation>
    <scope>NUCLEOTIDE SEQUENCE [LARGE SCALE GENOMIC DNA]</scope>
    <source>
        <strain evidence="3 4">NRRL 2496</strain>
    </source>
</reference>
<evidence type="ECO:0000256" key="1">
    <source>
        <dbReference type="SAM" id="Phobius"/>
    </source>
</evidence>
<keyword evidence="1" id="KW-0472">Membrane</keyword>
<dbReference type="SUPFAM" id="SSF50729">
    <property type="entry name" value="PH domain-like"/>
    <property type="match status" value="1"/>
</dbReference>
<protein>
    <recommendedName>
        <fullName evidence="2">SEC7 domain-containing protein</fullName>
    </recommendedName>
</protein>
<dbReference type="GO" id="GO:0005085">
    <property type="term" value="F:guanyl-nucleotide exchange factor activity"/>
    <property type="evidence" value="ECO:0007669"/>
    <property type="project" value="InterPro"/>
</dbReference>
<feature type="transmembrane region" description="Helical" evidence="1">
    <location>
        <begin position="117"/>
        <end position="140"/>
    </location>
</feature>
<dbReference type="AlphaFoldDB" id="A0A1X2HU38"/>
<dbReference type="EMBL" id="MCGN01000001">
    <property type="protein sequence ID" value="ORZ03100.1"/>
    <property type="molecule type" value="Genomic_DNA"/>
</dbReference>
<feature type="domain" description="SEC7" evidence="2">
    <location>
        <begin position="52"/>
        <end position="227"/>
    </location>
</feature>
<proteinExistence type="predicted"/>
<dbReference type="SUPFAM" id="SSF48425">
    <property type="entry name" value="Sec7 domain"/>
    <property type="match status" value="1"/>
</dbReference>
<comment type="caution">
    <text evidence="3">The sequence shown here is derived from an EMBL/GenBank/DDBJ whole genome shotgun (WGS) entry which is preliminary data.</text>
</comment>
<dbReference type="PROSITE" id="PS50190">
    <property type="entry name" value="SEC7"/>
    <property type="match status" value="1"/>
</dbReference>
<dbReference type="Pfam" id="PF15410">
    <property type="entry name" value="PH_9"/>
    <property type="match status" value="1"/>
</dbReference>
<evidence type="ECO:0000313" key="4">
    <source>
        <dbReference type="Proteomes" id="UP000242180"/>
    </source>
</evidence>
<keyword evidence="1" id="KW-1133">Transmembrane helix</keyword>
<dbReference type="Proteomes" id="UP000242180">
    <property type="component" value="Unassembled WGS sequence"/>
</dbReference>
<dbReference type="Gene3D" id="2.30.29.30">
    <property type="entry name" value="Pleckstrin-homology domain (PH domain)/Phosphotyrosine-binding domain (PTB)"/>
    <property type="match status" value="1"/>
</dbReference>
<keyword evidence="1" id="KW-0812">Transmembrane</keyword>
<evidence type="ECO:0000259" key="2">
    <source>
        <dbReference type="PROSITE" id="PS50190"/>
    </source>
</evidence>
<dbReference type="Pfam" id="PF01369">
    <property type="entry name" value="Sec7"/>
    <property type="match status" value="1"/>
</dbReference>
<dbReference type="InterPro" id="IPR011993">
    <property type="entry name" value="PH-like_dom_sf"/>
</dbReference>
<dbReference type="SMART" id="SM00222">
    <property type="entry name" value="Sec7"/>
    <property type="match status" value="1"/>
</dbReference>
<gene>
    <name evidence="3" type="ORF">BCR43DRAFT_482744</name>
</gene>
<organism evidence="3 4">
    <name type="scientific">Syncephalastrum racemosum</name>
    <name type="common">Filamentous fungus</name>
    <dbReference type="NCBI Taxonomy" id="13706"/>
    <lineage>
        <taxon>Eukaryota</taxon>
        <taxon>Fungi</taxon>
        <taxon>Fungi incertae sedis</taxon>
        <taxon>Mucoromycota</taxon>
        <taxon>Mucoromycotina</taxon>
        <taxon>Mucoromycetes</taxon>
        <taxon>Mucorales</taxon>
        <taxon>Syncephalastraceae</taxon>
        <taxon>Syncephalastrum</taxon>
    </lineage>
</organism>
<dbReference type="GO" id="GO:0032012">
    <property type="term" value="P:regulation of ARF protein signal transduction"/>
    <property type="evidence" value="ECO:0007669"/>
    <property type="project" value="InterPro"/>
</dbReference>
<accession>A0A1X2HU38</accession>
<dbReference type="InterPro" id="IPR000904">
    <property type="entry name" value="Sec7_dom"/>
</dbReference>
<dbReference type="InterPro" id="IPR023394">
    <property type="entry name" value="Sec7_C_sf"/>
</dbReference>
<dbReference type="PANTHER" id="PTHR10663">
    <property type="entry name" value="GUANYL-NUCLEOTIDE EXCHANGE FACTOR"/>
    <property type="match status" value="1"/>
</dbReference>
<dbReference type="OrthoDB" id="430364at2759"/>
<dbReference type="OMA" id="GALEDQY"/>
<dbReference type="Gene3D" id="1.10.1000.11">
    <property type="entry name" value="Arf Nucleotide-binding Site Opener,domain 2"/>
    <property type="match status" value="1"/>
</dbReference>
<dbReference type="InterPro" id="IPR041681">
    <property type="entry name" value="PH_9"/>
</dbReference>